<dbReference type="Proteomes" id="UP000293854">
    <property type="component" value="Unassembled WGS sequence"/>
</dbReference>
<reference evidence="1 2" key="1">
    <citation type="submission" date="2018-11" db="EMBL/GenBank/DDBJ databases">
        <title>Genomic profiling of Staphylococcus species from a Poultry farm system in KwaZulu-Natal, South Africa.</title>
        <authorList>
            <person name="Amoako D.G."/>
            <person name="Somboro A.M."/>
            <person name="Abia A.L.K."/>
            <person name="Bester L.A."/>
            <person name="Essack S.Y."/>
        </authorList>
    </citation>
    <scope>NUCLEOTIDE SEQUENCE [LARGE SCALE GENOMIC DNA]</scope>
    <source>
        <strain evidence="1 2">SA11</strain>
    </source>
</reference>
<proteinExistence type="predicted"/>
<dbReference type="RefSeq" id="WP_130135413.1">
    <property type="nucleotide sequence ID" value="NZ_RQTE01000075.1"/>
</dbReference>
<dbReference type="AlphaFoldDB" id="A0A4V2DWM0"/>
<sequence length="82" mass="9763">MKILHKEIIESHQEYKDILYKHAIEIYKDSIKYSETYGEAYKKVEDLKFKIKRTPELADLSAIYELAIVILEQKMRATSIKK</sequence>
<comment type="caution">
    <text evidence="1">The sequence shown here is derived from an EMBL/GenBank/DDBJ whole genome shotgun (WGS) entry which is preliminary data.</text>
</comment>
<name>A0A4V2DWM0_9STAP</name>
<gene>
    <name evidence="1" type="ORF">EIG99_04645</name>
</gene>
<accession>A0A4V2DWM0</accession>
<dbReference type="EMBL" id="RQTE01000075">
    <property type="protein sequence ID" value="RZI03070.1"/>
    <property type="molecule type" value="Genomic_DNA"/>
</dbReference>
<organism evidence="1 2">
    <name type="scientific">Staphylococcus condimenti</name>
    <dbReference type="NCBI Taxonomy" id="70255"/>
    <lineage>
        <taxon>Bacteria</taxon>
        <taxon>Bacillati</taxon>
        <taxon>Bacillota</taxon>
        <taxon>Bacilli</taxon>
        <taxon>Bacillales</taxon>
        <taxon>Staphylococcaceae</taxon>
        <taxon>Staphylococcus</taxon>
    </lineage>
</organism>
<protein>
    <submittedName>
        <fullName evidence="1">Uncharacterized protein</fullName>
    </submittedName>
</protein>
<evidence type="ECO:0000313" key="2">
    <source>
        <dbReference type="Proteomes" id="UP000293854"/>
    </source>
</evidence>
<evidence type="ECO:0000313" key="1">
    <source>
        <dbReference type="EMBL" id="RZI03070.1"/>
    </source>
</evidence>